<reference evidence="1 2" key="1">
    <citation type="submission" date="2013-08" db="EMBL/GenBank/DDBJ databases">
        <authorList>
            <person name="Weinstock G."/>
            <person name="Sodergren E."/>
            <person name="Wylie T."/>
            <person name="Fulton L."/>
            <person name="Fulton R."/>
            <person name="Fronick C."/>
            <person name="O'Laughlin M."/>
            <person name="Godfrey J."/>
            <person name="Miner T."/>
            <person name="Herter B."/>
            <person name="Appelbaum E."/>
            <person name="Cordes M."/>
            <person name="Lek S."/>
            <person name="Wollam A."/>
            <person name="Pepin K.H."/>
            <person name="Palsikar V.B."/>
            <person name="Mitreva M."/>
            <person name="Wilson R.K."/>
        </authorList>
    </citation>
    <scope>NUCLEOTIDE SEQUENCE [LARGE SCALE GENOMIC DNA]</scope>
    <source>
        <strain evidence="1 2">ATCC BAA-474</strain>
    </source>
</reference>
<dbReference type="PANTHER" id="PTHR38477">
    <property type="entry name" value="HYPOTHETICAL EXPORTED PROTEIN"/>
    <property type="match status" value="1"/>
</dbReference>
<organism evidence="1 2">
    <name type="scientific">Cetobacterium somerae ATCC BAA-474</name>
    <dbReference type="NCBI Taxonomy" id="1319815"/>
    <lineage>
        <taxon>Bacteria</taxon>
        <taxon>Fusobacteriati</taxon>
        <taxon>Fusobacteriota</taxon>
        <taxon>Fusobacteriia</taxon>
        <taxon>Fusobacteriales</taxon>
        <taxon>Fusobacteriaceae</taxon>
        <taxon>Cetobacterium</taxon>
    </lineage>
</organism>
<dbReference type="PATRIC" id="fig|1319815.3.peg.2561"/>
<evidence type="ECO:0000313" key="1">
    <source>
        <dbReference type="EMBL" id="ERT66327.1"/>
    </source>
</evidence>
<dbReference type="AlphaFoldDB" id="U7V3P2"/>
<dbReference type="STRING" id="1319815.HMPREF0202_02675"/>
<dbReference type="InterPro" id="IPR032676">
    <property type="entry name" value="YkuD_2"/>
</dbReference>
<protein>
    <recommendedName>
        <fullName evidence="3">YkuD domain-containing protein</fullName>
    </recommendedName>
</protein>
<dbReference type="PANTHER" id="PTHR38477:SF1">
    <property type="entry name" value="MUREIN L,D-TRANSPEPTIDASE CATALYTIC DOMAIN FAMILY PROTEIN"/>
    <property type="match status" value="1"/>
</dbReference>
<dbReference type="Proteomes" id="UP000017081">
    <property type="component" value="Unassembled WGS sequence"/>
</dbReference>
<proteinExistence type="predicted"/>
<evidence type="ECO:0008006" key="3">
    <source>
        <dbReference type="Google" id="ProtNLM"/>
    </source>
</evidence>
<dbReference type="HOGENOM" id="CLU_080995_1_1_0"/>
<name>U7V3P2_9FUSO</name>
<dbReference type="eggNOG" id="COG1376">
    <property type="taxonomic scope" value="Bacteria"/>
</dbReference>
<keyword evidence="2" id="KW-1185">Reference proteome</keyword>
<gene>
    <name evidence="1" type="ORF">HMPREF0202_02675</name>
</gene>
<comment type="caution">
    <text evidence="1">The sequence shown here is derived from an EMBL/GenBank/DDBJ whole genome shotgun (WGS) entry which is preliminary data.</text>
</comment>
<sequence>MEVFVLGKKYLMLALILGSISTTSFGFTLKNPTKTELKSSKVVLEDNEKRLYEEIGLNGKLNYDVFKTALNGYNKIDGRKKELLTIIDYSKPSTEKRFFVIDMDKKELLVYSHVSHGKNSGGNIATSFSNKVSSNKSSLGFFLTENTYMGGNGYSLVLNGLEKGINDKAKDRYIVIHGADYANPKVAKSQGRLGRSLGCPALPRDISKKAIDMIKNGSVLFVYGNDTNYLERSNYV</sequence>
<dbReference type="Pfam" id="PF13645">
    <property type="entry name" value="YkuD_2"/>
    <property type="match status" value="1"/>
</dbReference>
<evidence type="ECO:0000313" key="2">
    <source>
        <dbReference type="Proteomes" id="UP000017081"/>
    </source>
</evidence>
<accession>U7V3P2</accession>
<dbReference type="EMBL" id="AXZF01000144">
    <property type="protein sequence ID" value="ERT66327.1"/>
    <property type="molecule type" value="Genomic_DNA"/>
</dbReference>